<comment type="caution">
    <text evidence="1">The sequence shown here is derived from an EMBL/GenBank/DDBJ whole genome shotgun (WGS) entry which is preliminary data.</text>
</comment>
<reference evidence="1 2" key="1">
    <citation type="submission" date="2019-06" db="EMBL/GenBank/DDBJ databases">
        <title>Sequencing the genomes of 1000 actinobacteria strains.</title>
        <authorList>
            <person name="Klenk H.-P."/>
        </authorList>
    </citation>
    <scope>NUCLEOTIDE SEQUENCE [LARGE SCALE GENOMIC DNA]</scope>
    <source>
        <strain evidence="1 2">DSM 19560</strain>
    </source>
</reference>
<evidence type="ECO:0000313" key="1">
    <source>
        <dbReference type="EMBL" id="TWE09343.1"/>
    </source>
</evidence>
<dbReference type="Proteomes" id="UP000318297">
    <property type="component" value="Unassembled WGS sequence"/>
</dbReference>
<evidence type="ECO:0008006" key="3">
    <source>
        <dbReference type="Google" id="ProtNLM"/>
    </source>
</evidence>
<protein>
    <recommendedName>
        <fullName evidence="3">Heavy metal transporter</fullName>
    </recommendedName>
</protein>
<organism evidence="1 2">
    <name type="scientific">Rudaeicoccus suwonensis</name>
    <dbReference type="NCBI Taxonomy" id="657409"/>
    <lineage>
        <taxon>Bacteria</taxon>
        <taxon>Bacillati</taxon>
        <taxon>Actinomycetota</taxon>
        <taxon>Actinomycetes</taxon>
        <taxon>Micrococcales</taxon>
        <taxon>Dermacoccaceae</taxon>
        <taxon>Rudaeicoccus</taxon>
    </lineage>
</organism>
<sequence length="331" mass="35331">MAFGRKNRHNANDREVVGLYPHGHPAAGYDEDPEPAFGDDDFYDEEHQRRGPVRRTIGCLIPLALLGGIGYGGKVAYDNLIENFGSPSCTFAAGGYSYQWDPDQSANAATIVGVGVLKDGLPERAGQIAAMTALQESKMRNLSYGDLDSLGLFQQRPSQGWGTAAQIQDPVYASQSFYTALRKVSGWQTMDPGAAAQSVQLSGFPDGYDQHTSQGQVLASVLSGQTQQGIGCRLDAAKTSATPAQVVKEITRQTGLQTTAHTTSVGYDAASTQTAWALASWAVAHAQVDGIQTVTVGDQEWQRHRGPNGLKWHAAKKPTSGSAAVRIDLAH</sequence>
<evidence type="ECO:0000313" key="2">
    <source>
        <dbReference type="Proteomes" id="UP000318297"/>
    </source>
</evidence>
<dbReference type="OrthoDB" id="5171895at2"/>
<proteinExistence type="predicted"/>
<dbReference type="AlphaFoldDB" id="A0A561E163"/>
<dbReference type="RefSeq" id="WP_145229928.1">
    <property type="nucleotide sequence ID" value="NZ_VIVQ01000003.1"/>
</dbReference>
<dbReference type="EMBL" id="VIVQ01000003">
    <property type="protein sequence ID" value="TWE09343.1"/>
    <property type="molecule type" value="Genomic_DNA"/>
</dbReference>
<gene>
    <name evidence="1" type="ORF">BKA23_3045</name>
</gene>
<accession>A0A561E163</accession>
<keyword evidence="2" id="KW-1185">Reference proteome</keyword>
<name>A0A561E163_9MICO</name>